<evidence type="ECO:0000313" key="3">
    <source>
        <dbReference type="EMBL" id="KAK6329334.1"/>
    </source>
</evidence>
<accession>A0AAN8ME20</accession>
<feature type="region of interest" description="Disordered" evidence="1">
    <location>
        <begin position="1325"/>
        <end position="1358"/>
    </location>
</feature>
<dbReference type="EMBL" id="JAGTTL010000001">
    <property type="protein sequence ID" value="KAK6329334.1"/>
    <property type="molecule type" value="Genomic_DNA"/>
</dbReference>
<feature type="compositionally biased region" description="Basic and acidic residues" evidence="1">
    <location>
        <begin position="2003"/>
        <end position="2020"/>
    </location>
</feature>
<reference evidence="3 4" key="1">
    <citation type="submission" date="2021-04" db="EMBL/GenBank/DDBJ databases">
        <authorList>
            <person name="De Guttry C."/>
            <person name="Zahm M."/>
            <person name="Klopp C."/>
            <person name="Cabau C."/>
            <person name="Louis A."/>
            <person name="Berthelot C."/>
            <person name="Parey E."/>
            <person name="Roest Crollius H."/>
            <person name="Montfort J."/>
            <person name="Robinson-Rechavi M."/>
            <person name="Bucao C."/>
            <person name="Bouchez O."/>
            <person name="Gislard M."/>
            <person name="Lluch J."/>
            <person name="Milhes M."/>
            <person name="Lampietro C."/>
            <person name="Lopez Roques C."/>
            <person name="Donnadieu C."/>
            <person name="Braasch I."/>
            <person name="Desvignes T."/>
            <person name="Postlethwait J."/>
            <person name="Bobe J."/>
            <person name="Wedekind C."/>
            <person name="Guiguen Y."/>
        </authorList>
    </citation>
    <scope>NUCLEOTIDE SEQUENCE [LARGE SCALE GENOMIC DNA]</scope>
    <source>
        <strain evidence="3">Cs_M1</strain>
        <tissue evidence="3">Blood</tissue>
    </source>
</reference>
<feature type="region of interest" description="Disordered" evidence="1">
    <location>
        <begin position="2205"/>
        <end position="2228"/>
    </location>
</feature>
<dbReference type="InterPro" id="IPR052303">
    <property type="entry name" value="CEFIP"/>
</dbReference>
<feature type="region of interest" description="Disordered" evidence="1">
    <location>
        <begin position="1399"/>
        <end position="1419"/>
    </location>
</feature>
<protein>
    <recommendedName>
        <fullName evidence="2">DUF4585 domain-containing protein</fullName>
    </recommendedName>
</protein>
<feature type="compositionally biased region" description="Basic and acidic residues" evidence="1">
    <location>
        <begin position="1860"/>
        <end position="1989"/>
    </location>
</feature>
<feature type="compositionally biased region" description="Pro residues" evidence="1">
    <location>
        <begin position="241"/>
        <end position="259"/>
    </location>
</feature>
<organism evidence="3 4">
    <name type="scientific">Coregonus suidteri</name>
    <dbReference type="NCBI Taxonomy" id="861788"/>
    <lineage>
        <taxon>Eukaryota</taxon>
        <taxon>Metazoa</taxon>
        <taxon>Chordata</taxon>
        <taxon>Craniata</taxon>
        <taxon>Vertebrata</taxon>
        <taxon>Euteleostomi</taxon>
        <taxon>Actinopterygii</taxon>
        <taxon>Neopterygii</taxon>
        <taxon>Teleostei</taxon>
        <taxon>Protacanthopterygii</taxon>
        <taxon>Salmoniformes</taxon>
        <taxon>Salmonidae</taxon>
        <taxon>Coregoninae</taxon>
        <taxon>Coregonus</taxon>
    </lineage>
</organism>
<feature type="compositionally biased region" description="Polar residues" evidence="1">
    <location>
        <begin position="1214"/>
        <end position="1227"/>
    </location>
</feature>
<dbReference type="Proteomes" id="UP001356427">
    <property type="component" value="Unassembled WGS sequence"/>
</dbReference>
<feature type="region of interest" description="Disordered" evidence="1">
    <location>
        <begin position="1034"/>
        <end position="1068"/>
    </location>
</feature>
<feature type="compositionally biased region" description="Basic and acidic residues" evidence="1">
    <location>
        <begin position="1179"/>
        <end position="1191"/>
    </location>
</feature>
<dbReference type="PANTHER" id="PTHR33775:SF2">
    <property type="entry name" value="CARDIAC-ENRICHED FHL2-INTERACTING PROTEIN"/>
    <property type="match status" value="1"/>
</dbReference>
<dbReference type="GO" id="GO:0070886">
    <property type="term" value="P:positive regulation of calcineurin-NFAT signaling cascade"/>
    <property type="evidence" value="ECO:0007669"/>
    <property type="project" value="TreeGrafter"/>
</dbReference>
<feature type="compositionally biased region" description="Basic and acidic residues" evidence="1">
    <location>
        <begin position="1843"/>
        <end position="1854"/>
    </location>
</feature>
<evidence type="ECO:0000313" key="4">
    <source>
        <dbReference type="Proteomes" id="UP001356427"/>
    </source>
</evidence>
<feature type="compositionally biased region" description="Basic and acidic residues" evidence="1">
    <location>
        <begin position="2031"/>
        <end position="2083"/>
    </location>
</feature>
<feature type="region of interest" description="Disordered" evidence="1">
    <location>
        <begin position="1139"/>
        <end position="1192"/>
    </location>
</feature>
<feature type="compositionally biased region" description="Polar residues" evidence="1">
    <location>
        <begin position="558"/>
        <end position="592"/>
    </location>
</feature>
<feature type="compositionally biased region" description="Basic and acidic residues" evidence="1">
    <location>
        <begin position="1686"/>
        <end position="1697"/>
    </location>
</feature>
<evidence type="ECO:0000256" key="1">
    <source>
        <dbReference type="SAM" id="MobiDB-lite"/>
    </source>
</evidence>
<feature type="region of interest" description="Disordered" evidence="1">
    <location>
        <begin position="1008"/>
        <end position="1027"/>
    </location>
</feature>
<feature type="compositionally biased region" description="Basic and acidic residues" evidence="1">
    <location>
        <begin position="1667"/>
        <end position="1678"/>
    </location>
</feature>
<feature type="compositionally biased region" description="Basic and acidic residues" evidence="1">
    <location>
        <begin position="1594"/>
        <end position="1608"/>
    </location>
</feature>
<feature type="compositionally biased region" description="Low complexity" evidence="1">
    <location>
        <begin position="1629"/>
        <end position="1644"/>
    </location>
</feature>
<feature type="compositionally biased region" description="Basic and acidic residues" evidence="1">
    <location>
        <begin position="1823"/>
        <end position="1835"/>
    </location>
</feature>
<dbReference type="Pfam" id="PF15232">
    <property type="entry name" value="DUF4585"/>
    <property type="match status" value="1"/>
</dbReference>
<feature type="compositionally biased region" description="Polar residues" evidence="1">
    <location>
        <begin position="1737"/>
        <end position="1753"/>
    </location>
</feature>
<sequence>MTCTEKRQHMNHQSTMLHHRFPNGFTEIFMDETDREVSTLTDRAFRSLCIGDEAVYNDGFSYGYPFSCHKPLVEEPLKKTKDAGKKHQINGAKDSQPWRQQKGMSIKNCDFKDTNGESWDKSALFSIEKELSEFSSDYKNLTAKKSGKDAKSSKTKNGQSNFKLRKLNIKNFFLHSELSPFQSWRDFNRFPFGQEDITSILPVVDNLPKWYDSPLYKQLTEAHWIETLHAEETEQPRQKPFEPPLPPPCPPPKVLPKPSAPEKRCASDTSSKGETSAPWRRNRARAKSAVPVNQPGTLCPPIETPKLVEESPLPYKKEVKSVKVKEVEEPCSLTNTPFSISQLMTPVIPSRQATDTSEILSAVISPSLLDLPLLDLEHVSPVKSRSTSEVVKRDSYKSIASSLLFNLKDNRKRVKSRYSPPKFKTEQADRRTLSPKLLEQKLLKYAQAPSDGTASGFSTPAILASGLSTPAILLDGLPICSPAESSNAGLWKYLDSDMSDDYLISNLLQTKREAEGSRSPGSPFTHSKVNKRSLTTKQTYPTLNLYKSPVGPEVKHFSPSTSKDTLSIATPNKGLSPNMSDNTKYHPSTQNIPEKPAKEMLQLKEKDIGDQPVHTRMNTAQNKVVSPNLPTAQNKVSSPNITDNTKQPTVELKEKHISEQTVNTREAITAIRDTLITGQNKVLASKRTDHTKRSTKDMTELNVKDTVEEVMRAGLEAISTAQNKILSPNRTEAVETLTMNKNNIVKTEAPQEKDDNAIVVEDRHSFNSFSVPRPSHRPIERQTTGEIYPTENTLTNGFIESAEKEKESIVVEKEKEPVKKQGRFKHIFSARQNNYIKSQRYAMMESGEKEEEDFEPKMEVNNNKDVDNEVHYTEKTVHKEMKDSENKVSNLHALKELEKARLGECHIKDGENLKPKPVIDRETKAKNDLISRELRNIKRGMFSMRGNTSAKKEAFVNKEKEQTKHDEFSKIDNNVVINKSLINDNYDKAKMALEEIISERAEKRKNKVLKNKEEDVNTVPDENPDDSYNVRVQERRQARQDSIKTAADEEQKEVREKLGDLRDHHHQTQDIITKTETKLGEHHRLGATIYAEDNKLATRPIREEQEKGYIINNVSDKQKYNIRSSKYSAEESDRTVARQLSIETRDDTSKNEEVVKEESRPDAPVIKPEVPPRSKKGNTKKEDSIEKEKECGNVMDIIEEDIKNADFSNRDSTNDTIKQQKNTQARGTVSKREALDTKIKAERQTDALETEKTTEQDTQIIQNNTHIGLAEEDYSKHSKHPHEANTSFSPSEEKEKEMKALLHESQTNILPIREPKAEQIQHNMEQQEQPCVRRKAPLKQCKDHSKPSNQVDITTEDDSIMEKETMKNNQATEESNKSVKISEDIVNVDEDIRETLVSPLSNSSSINPSQQDQTSMSSKSSYFSVTSSLQRNIETDSNIYHSFENLIAELEEVEEGVEDVPECVRRDLERRTEVEYYSVSDHENEDVEEKPVIPPRRDMETSLKEDNESRAREMDKRGWLQSPMDNTNNQTLISQSNASSPVLGKPALFKVKDNTFNHHVLPVTKTVKPVLHKTNHDPVQCAPWSPRESLSGSERSEEDHLDHLKEAIEIPSPYHVATTPDKHFKPKETTSPYSPQSPLSPSKLTPEHSQKGQRAPWSPRESLSGSERGEEDHLEIPEPHAAATTPDKHLKPKETTSHHSPRSPLSPTKLTHENSRKGQRYGSFLTVPQEDYIESGVSPSSERGTITVDTVDNNPEDSKVPSERSGSVCNGNDTQGPGRPPVVPPKSEKALLKAMKLTTRRIRKEEKESQSHKSRSSAKSRSSRSDKNKSDKSSEQKSSSSDSIDKHCGSEKQHQGSTEHSSRSSEKHSRGESEHQCRSGEKHWHDESERKAGNSEKHHNCVPEHQSHVNEKPPQEEKEHSSHSVEKHRHGESERQERSTDEQRHGESERQERSTDEQRHGESEHQGRKSDKQSHGDSERQGRSSEKHSRGMQKQRFCSSDRAVSEYKRQNSERSTSERQPRHRAQSMDGHIGDKVEQRVRSSETSPKDRPVPRSQRIEKSIRDELSQRGRARERSNREKPENWNHSVDSYASDVIDLTSPHPNLSRQSSYTSQFSRQSSIEHGYASYPMTQRKLLQDPDSGQYFVVDMPIQVKTKTFFDPESGNYVQLPLQPPEGPVPQASTMEVITTPMVLYHGSFVPVPVSSIPSQKSTVHASQPDQEDFEQRLERQRHKHNNEGHPYLEPVNGSQDHMLGAFLGTEDLYDCMS</sequence>
<dbReference type="PANTHER" id="PTHR33775">
    <property type="entry name" value="CARDIAC-ENRICHED FHL2-INTERACTING PROTEIN-RELATED"/>
    <property type="match status" value="1"/>
</dbReference>
<name>A0AAN8ME20_9TELE</name>
<keyword evidence="4" id="KW-1185">Reference proteome</keyword>
<feature type="compositionally biased region" description="Polar residues" evidence="1">
    <location>
        <begin position="519"/>
        <end position="542"/>
    </location>
</feature>
<feature type="region of interest" description="Disordered" evidence="1">
    <location>
        <begin position="232"/>
        <end position="305"/>
    </location>
</feature>
<gene>
    <name evidence="3" type="ORF">J4Q44_G00013120</name>
</gene>
<feature type="compositionally biased region" description="Basic and acidic residues" evidence="1">
    <location>
        <begin position="1230"/>
        <end position="1255"/>
    </location>
</feature>
<dbReference type="InterPro" id="IPR027838">
    <property type="entry name" value="DUF4585"/>
</dbReference>
<feature type="domain" description="DUF4585" evidence="2">
    <location>
        <begin position="2128"/>
        <end position="2195"/>
    </location>
</feature>
<feature type="region of interest" description="Disordered" evidence="1">
    <location>
        <begin position="1574"/>
        <end position="2087"/>
    </location>
</feature>
<evidence type="ECO:0000259" key="2">
    <source>
        <dbReference type="Pfam" id="PF15232"/>
    </source>
</evidence>
<feature type="compositionally biased region" description="Polar residues" evidence="1">
    <location>
        <begin position="2209"/>
        <end position="2218"/>
    </location>
</feature>
<feature type="compositionally biased region" description="Basic residues" evidence="1">
    <location>
        <begin position="1812"/>
        <end position="1822"/>
    </location>
</feature>
<dbReference type="GO" id="GO:0030018">
    <property type="term" value="C:Z disc"/>
    <property type="evidence" value="ECO:0007669"/>
    <property type="project" value="TreeGrafter"/>
</dbReference>
<comment type="caution">
    <text evidence="3">The sequence shown here is derived from an EMBL/GenBank/DDBJ whole genome shotgun (WGS) entry which is preliminary data.</text>
</comment>
<feature type="region of interest" description="Disordered" evidence="1">
    <location>
        <begin position="1205"/>
        <end position="1260"/>
    </location>
</feature>
<proteinExistence type="predicted"/>
<feature type="region of interest" description="Disordered" evidence="1">
    <location>
        <begin position="513"/>
        <end position="592"/>
    </location>
</feature>
<feature type="compositionally biased region" description="Polar residues" evidence="1">
    <location>
        <begin position="1764"/>
        <end position="1775"/>
    </location>
</feature>
<feature type="compositionally biased region" description="Basic and acidic residues" evidence="1">
    <location>
        <begin position="1143"/>
        <end position="1161"/>
    </location>
</feature>